<reference evidence="1 2" key="1">
    <citation type="journal article" date="2020" name="Genome Biol. Evol.">
        <title>Comparative genomics of Sclerotiniaceae.</title>
        <authorList>
            <person name="Valero Jimenez C.A."/>
            <person name="Steentjes M."/>
            <person name="Scholten O.E."/>
            <person name="Van Kan J.A.L."/>
        </authorList>
    </citation>
    <scope>NUCLEOTIDE SEQUENCE [LARGE SCALE GENOMIC DNA]</scope>
    <source>
        <strain evidence="1 2">B1</strain>
    </source>
</reference>
<dbReference type="EMBL" id="RCSX01000009">
    <property type="protein sequence ID" value="KAF7930565.1"/>
    <property type="molecule type" value="Genomic_DNA"/>
</dbReference>
<name>A0ABQ7IQ39_9HELO</name>
<evidence type="ECO:0000313" key="2">
    <source>
        <dbReference type="Proteomes" id="UP000783213"/>
    </source>
</evidence>
<dbReference type="GeneID" id="62231739"/>
<dbReference type="Proteomes" id="UP000783213">
    <property type="component" value="Unassembled WGS sequence"/>
</dbReference>
<evidence type="ECO:0000313" key="1">
    <source>
        <dbReference type="EMBL" id="KAF7930565.1"/>
    </source>
</evidence>
<keyword evidence="2" id="KW-1185">Reference proteome</keyword>
<accession>A0ABQ7IQ39</accession>
<comment type="caution">
    <text evidence="1">The sequence shown here is derived from an EMBL/GenBank/DDBJ whole genome shotgun (WGS) entry which is preliminary data.</text>
</comment>
<proteinExistence type="predicted"/>
<sequence>MTSRINFQNQVKEVEEIVLRCPGKTVVTRILIGHEGGPEAGRHLHTNLEKERPRRKEKEILEWVQMREDGKRID</sequence>
<organism evidence="1 2">
    <name type="scientific">Botrytis deweyae</name>
    <dbReference type="NCBI Taxonomy" id="2478750"/>
    <lineage>
        <taxon>Eukaryota</taxon>
        <taxon>Fungi</taxon>
        <taxon>Dikarya</taxon>
        <taxon>Ascomycota</taxon>
        <taxon>Pezizomycotina</taxon>
        <taxon>Leotiomycetes</taxon>
        <taxon>Helotiales</taxon>
        <taxon>Sclerotiniaceae</taxon>
        <taxon>Botrytis</taxon>
    </lineage>
</organism>
<gene>
    <name evidence="1" type="ORF">EAE98_004965</name>
</gene>
<protein>
    <submittedName>
        <fullName evidence="1">Uncharacterized protein</fullName>
    </submittedName>
</protein>
<dbReference type="RefSeq" id="XP_038811236.1">
    <property type="nucleotide sequence ID" value="XM_038952586.1"/>
</dbReference>